<sequence length="257" mass="28233">MPLPSLAATSDKPIPAYIYELPAHLEPQPPLVRTWCLGCLPQFANKARCQTGGAEYLARCYADGSFCGRSNVYSKCSGCIKRKETCEPVPPQFRRAFNVLTWLLEYAVKKSTQAGEAVSGPWERVHQYAVALNAGIIDERAAHKREVAHIGSEMMVRQQRAAEYTHNFERYKHGLGGVGALEPSNFVTDAVLESQFTALYNNDVQQPKGSQNRERRWFYFGSEIPTAPLGGGGTVPVTPNKRGNSPWSPGTGSVLGS</sequence>
<evidence type="ECO:0000313" key="2">
    <source>
        <dbReference type="EMBL" id="KAF2680946.1"/>
    </source>
</evidence>
<dbReference type="EMBL" id="MU005594">
    <property type="protein sequence ID" value="KAF2680946.1"/>
    <property type="molecule type" value="Genomic_DNA"/>
</dbReference>
<dbReference type="OrthoDB" id="3798450at2759"/>
<protein>
    <submittedName>
        <fullName evidence="2">Uncharacterized protein</fullName>
    </submittedName>
</protein>
<dbReference type="AlphaFoldDB" id="A0A6G1IRS4"/>
<evidence type="ECO:0000256" key="1">
    <source>
        <dbReference type="SAM" id="MobiDB-lite"/>
    </source>
</evidence>
<evidence type="ECO:0000313" key="3">
    <source>
        <dbReference type="Proteomes" id="UP000799291"/>
    </source>
</evidence>
<keyword evidence="3" id="KW-1185">Reference proteome</keyword>
<name>A0A6G1IRS4_9PLEO</name>
<organism evidence="2 3">
    <name type="scientific">Lentithecium fluviatile CBS 122367</name>
    <dbReference type="NCBI Taxonomy" id="1168545"/>
    <lineage>
        <taxon>Eukaryota</taxon>
        <taxon>Fungi</taxon>
        <taxon>Dikarya</taxon>
        <taxon>Ascomycota</taxon>
        <taxon>Pezizomycotina</taxon>
        <taxon>Dothideomycetes</taxon>
        <taxon>Pleosporomycetidae</taxon>
        <taxon>Pleosporales</taxon>
        <taxon>Massarineae</taxon>
        <taxon>Lentitheciaceae</taxon>
        <taxon>Lentithecium</taxon>
    </lineage>
</organism>
<gene>
    <name evidence="2" type="ORF">K458DRAFT_392606</name>
</gene>
<feature type="compositionally biased region" description="Polar residues" evidence="1">
    <location>
        <begin position="241"/>
        <end position="257"/>
    </location>
</feature>
<proteinExistence type="predicted"/>
<accession>A0A6G1IRS4</accession>
<feature type="region of interest" description="Disordered" evidence="1">
    <location>
        <begin position="229"/>
        <end position="257"/>
    </location>
</feature>
<dbReference type="Proteomes" id="UP000799291">
    <property type="component" value="Unassembled WGS sequence"/>
</dbReference>
<reference evidence="2" key="1">
    <citation type="journal article" date="2020" name="Stud. Mycol.">
        <title>101 Dothideomycetes genomes: a test case for predicting lifestyles and emergence of pathogens.</title>
        <authorList>
            <person name="Haridas S."/>
            <person name="Albert R."/>
            <person name="Binder M."/>
            <person name="Bloem J."/>
            <person name="Labutti K."/>
            <person name="Salamov A."/>
            <person name="Andreopoulos B."/>
            <person name="Baker S."/>
            <person name="Barry K."/>
            <person name="Bills G."/>
            <person name="Bluhm B."/>
            <person name="Cannon C."/>
            <person name="Castanera R."/>
            <person name="Culley D."/>
            <person name="Daum C."/>
            <person name="Ezra D."/>
            <person name="Gonzalez J."/>
            <person name="Henrissat B."/>
            <person name="Kuo A."/>
            <person name="Liang C."/>
            <person name="Lipzen A."/>
            <person name="Lutzoni F."/>
            <person name="Magnuson J."/>
            <person name="Mondo S."/>
            <person name="Nolan M."/>
            <person name="Ohm R."/>
            <person name="Pangilinan J."/>
            <person name="Park H.-J."/>
            <person name="Ramirez L."/>
            <person name="Alfaro M."/>
            <person name="Sun H."/>
            <person name="Tritt A."/>
            <person name="Yoshinaga Y."/>
            <person name="Zwiers L.-H."/>
            <person name="Turgeon B."/>
            <person name="Goodwin S."/>
            <person name="Spatafora J."/>
            <person name="Crous P."/>
            <person name="Grigoriev I."/>
        </authorList>
    </citation>
    <scope>NUCLEOTIDE SEQUENCE</scope>
    <source>
        <strain evidence="2">CBS 122367</strain>
    </source>
</reference>